<evidence type="ECO:0000256" key="5">
    <source>
        <dbReference type="ARBA" id="ARBA00013779"/>
    </source>
</evidence>
<dbReference type="Proteomes" id="UP000663829">
    <property type="component" value="Unassembled WGS sequence"/>
</dbReference>
<comment type="catalytic activity">
    <reaction evidence="1 9">
        <text>beta-D-fructose 1,6-bisphosphate = D-glyceraldehyde 3-phosphate + dihydroxyacetone phosphate</text>
        <dbReference type="Rhea" id="RHEA:14729"/>
        <dbReference type="ChEBI" id="CHEBI:32966"/>
        <dbReference type="ChEBI" id="CHEBI:57642"/>
        <dbReference type="ChEBI" id="CHEBI:59776"/>
        <dbReference type="EC" id="4.1.2.13"/>
    </reaction>
</comment>
<dbReference type="EC" id="4.1.2.13" evidence="4 9"/>
<name>A0A814JQF0_9BILA</name>
<dbReference type="UniPathway" id="UPA00109">
    <property type="reaction ID" value="UER00183"/>
</dbReference>
<dbReference type="NCBIfam" id="NF033379">
    <property type="entry name" value="FrucBisAld_I"/>
    <property type="match status" value="1"/>
</dbReference>
<dbReference type="InterPro" id="IPR000741">
    <property type="entry name" value="FBA_I"/>
</dbReference>
<dbReference type="OrthoDB" id="36455at2759"/>
<evidence type="ECO:0000256" key="4">
    <source>
        <dbReference type="ARBA" id="ARBA00013068"/>
    </source>
</evidence>
<dbReference type="PANTHER" id="PTHR11627">
    <property type="entry name" value="FRUCTOSE-BISPHOSPHATE ALDOLASE"/>
    <property type="match status" value="1"/>
</dbReference>
<evidence type="ECO:0000256" key="6">
    <source>
        <dbReference type="ARBA" id="ARBA00023152"/>
    </source>
</evidence>
<comment type="pathway">
    <text evidence="2 10">Carbohydrate degradation; glycolysis; D-glyceraldehyde 3-phosphate and glycerone phosphate from D-glucose: step 4/4.</text>
</comment>
<keyword evidence="8" id="KW-0704">Schiff base</keyword>
<accession>A0A814JQF0</accession>
<evidence type="ECO:0000256" key="3">
    <source>
        <dbReference type="ARBA" id="ARBA00010387"/>
    </source>
</evidence>
<evidence type="ECO:0000256" key="2">
    <source>
        <dbReference type="ARBA" id="ARBA00004714"/>
    </source>
</evidence>
<comment type="caution">
    <text evidence="11">The sequence shown here is derived from an EMBL/GenBank/DDBJ whole genome shotgun (WGS) entry which is preliminary data.</text>
</comment>
<protein>
    <recommendedName>
        <fullName evidence="5 9">Fructose-bisphosphate aldolase</fullName>
        <ecNumber evidence="4 9">4.1.2.13</ecNumber>
    </recommendedName>
</protein>
<dbReference type="EMBL" id="CAJOBC010004015">
    <property type="protein sequence ID" value="CAF3810892.1"/>
    <property type="molecule type" value="Genomic_DNA"/>
</dbReference>
<evidence type="ECO:0000256" key="8">
    <source>
        <dbReference type="ARBA" id="ARBA00023270"/>
    </source>
</evidence>
<dbReference type="AlphaFoldDB" id="A0A814JQF0"/>
<dbReference type="GO" id="GO:0004332">
    <property type="term" value="F:fructose-bisphosphate aldolase activity"/>
    <property type="evidence" value="ECO:0007669"/>
    <property type="project" value="UniProtKB-EC"/>
</dbReference>
<evidence type="ECO:0000256" key="9">
    <source>
        <dbReference type="RuleBase" id="RU003994"/>
    </source>
</evidence>
<sequence>LLRRNAEYLVQSGKGILAADESPNSVAKWFDSINVENTAENRRIYRQLLFTSPDIEKYISGAIMHEETFDQGSDSSEQFPDLLISAGILPGIKLDKGLESITSKTNETTTLGFDDLEKRCEYFYSRGAKFAKWRCVLCMETNKPTELAIWNNAIVLARFATICQSKGLVPIVEPEVLSDGKHTLERCQQVTETVLAATFKALSDYDVYLEGCLLKPNMVTFGQISKKQGEVDVGKKLRNLLKHSNINRTVPPALPGIVFLDGGQSEDNATLHLNEMNKSKYAHKRPWKLTFSYGRALQVSALNAWGGNRDNETSAQQTFLRRAAANAKASTGEYEESTGR</sequence>
<dbReference type="Proteomes" id="UP000681722">
    <property type="component" value="Unassembled WGS sequence"/>
</dbReference>
<keyword evidence="13" id="KW-1185">Reference proteome</keyword>
<proteinExistence type="inferred from homology"/>
<feature type="non-terminal residue" evidence="11">
    <location>
        <position position="1"/>
    </location>
</feature>
<organism evidence="11 13">
    <name type="scientific">Didymodactylos carnosus</name>
    <dbReference type="NCBI Taxonomy" id="1234261"/>
    <lineage>
        <taxon>Eukaryota</taxon>
        <taxon>Metazoa</taxon>
        <taxon>Spiralia</taxon>
        <taxon>Gnathifera</taxon>
        <taxon>Rotifera</taxon>
        <taxon>Eurotatoria</taxon>
        <taxon>Bdelloidea</taxon>
        <taxon>Philodinida</taxon>
        <taxon>Philodinidae</taxon>
        <taxon>Didymodactylos</taxon>
    </lineage>
</organism>
<evidence type="ECO:0000256" key="1">
    <source>
        <dbReference type="ARBA" id="ARBA00000441"/>
    </source>
</evidence>
<evidence type="ECO:0000313" key="13">
    <source>
        <dbReference type="Proteomes" id="UP000663829"/>
    </source>
</evidence>
<keyword evidence="7 9" id="KW-0456">Lyase</keyword>
<dbReference type="Gene3D" id="3.20.20.70">
    <property type="entry name" value="Aldolase class I"/>
    <property type="match status" value="1"/>
</dbReference>
<dbReference type="InterPro" id="IPR013785">
    <property type="entry name" value="Aldolase_TIM"/>
</dbReference>
<dbReference type="Pfam" id="PF00274">
    <property type="entry name" value="Glycolytic"/>
    <property type="match status" value="1"/>
</dbReference>
<evidence type="ECO:0000313" key="12">
    <source>
        <dbReference type="EMBL" id="CAF3810892.1"/>
    </source>
</evidence>
<dbReference type="InterPro" id="IPR029768">
    <property type="entry name" value="Aldolase_I_AS"/>
</dbReference>
<keyword evidence="6 9" id="KW-0324">Glycolysis</keyword>
<dbReference type="FunFam" id="3.20.20.70:FF:000140">
    <property type="entry name" value="Fructose-bisphosphate aldolase"/>
    <property type="match status" value="1"/>
</dbReference>
<evidence type="ECO:0000256" key="7">
    <source>
        <dbReference type="ARBA" id="ARBA00023239"/>
    </source>
</evidence>
<evidence type="ECO:0000256" key="10">
    <source>
        <dbReference type="RuleBase" id="RU004257"/>
    </source>
</evidence>
<evidence type="ECO:0000313" key="11">
    <source>
        <dbReference type="EMBL" id="CAF1040636.1"/>
    </source>
</evidence>
<dbReference type="GO" id="GO:0006096">
    <property type="term" value="P:glycolytic process"/>
    <property type="evidence" value="ECO:0007669"/>
    <property type="project" value="UniProtKB-UniPathway"/>
</dbReference>
<gene>
    <name evidence="11" type="ORF">GPM918_LOCUS15759</name>
    <name evidence="12" type="ORF">SRO942_LOCUS15759</name>
</gene>
<dbReference type="PROSITE" id="PS00158">
    <property type="entry name" value="ALDOLASE_CLASS_I"/>
    <property type="match status" value="1"/>
</dbReference>
<comment type="similarity">
    <text evidence="3 9">Belongs to the class I fructose-bisphosphate aldolase family.</text>
</comment>
<reference evidence="11" key="1">
    <citation type="submission" date="2021-02" db="EMBL/GenBank/DDBJ databases">
        <authorList>
            <person name="Nowell W R."/>
        </authorList>
    </citation>
    <scope>NUCLEOTIDE SEQUENCE</scope>
</reference>
<dbReference type="SUPFAM" id="SSF51569">
    <property type="entry name" value="Aldolase"/>
    <property type="match status" value="1"/>
</dbReference>
<dbReference type="EMBL" id="CAJNOQ010004015">
    <property type="protein sequence ID" value="CAF1040636.1"/>
    <property type="molecule type" value="Genomic_DNA"/>
</dbReference>